<accession>A0A174YYZ0</accession>
<protein>
    <submittedName>
        <fullName evidence="1">Uncharacterized protein</fullName>
    </submittedName>
</protein>
<proteinExistence type="predicted"/>
<evidence type="ECO:0000313" key="1">
    <source>
        <dbReference type="EMBL" id="CUQ80354.1"/>
    </source>
</evidence>
<dbReference type="Proteomes" id="UP000095780">
    <property type="component" value="Unassembled WGS sequence"/>
</dbReference>
<reference evidence="1 2" key="1">
    <citation type="submission" date="2015-09" db="EMBL/GenBank/DDBJ databases">
        <authorList>
            <consortium name="Pathogen Informatics"/>
        </authorList>
    </citation>
    <scope>NUCLEOTIDE SEQUENCE [LARGE SCALE GENOMIC DNA]</scope>
    <source>
        <strain evidence="1 2">2789STDY5834878</strain>
    </source>
</reference>
<evidence type="ECO:0000313" key="2">
    <source>
        <dbReference type="Proteomes" id="UP000095780"/>
    </source>
</evidence>
<dbReference type="EMBL" id="CZBV01000001">
    <property type="protein sequence ID" value="CUQ80354.1"/>
    <property type="molecule type" value="Genomic_DNA"/>
</dbReference>
<organism evidence="1 2">
    <name type="scientific">Lachnospira eligens</name>
    <dbReference type="NCBI Taxonomy" id="39485"/>
    <lineage>
        <taxon>Bacteria</taxon>
        <taxon>Bacillati</taxon>
        <taxon>Bacillota</taxon>
        <taxon>Clostridia</taxon>
        <taxon>Lachnospirales</taxon>
        <taxon>Lachnospiraceae</taxon>
        <taxon>Lachnospira</taxon>
    </lineage>
</organism>
<name>A0A174YYZ0_9FIRM</name>
<sequence length="114" mass="12899">MDFKAQLASDMKVFHNCGEMATMTDIWYQGKKHYLPIIIDHTAADERQRGNGDNAEGINRASCLVYMSLYDFGCVPKKGRQLEIDEAGAINMYNISKADCEDGEIILELEMLEE</sequence>
<dbReference type="AlphaFoldDB" id="A0A174YYZ0"/>
<gene>
    <name evidence="1" type="ORF">ERS852492_00468</name>
</gene>
<dbReference type="RefSeq" id="WP_055285894.1">
    <property type="nucleotide sequence ID" value="NZ_CABIXW010000001.1"/>
</dbReference>